<comment type="caution">
    <text evidence="2">The sequence shown here is derived from an EMBL/GenBank/DDBJ whole genome shotgun (WGS) entry which is preliminary data.</text>
</comment>
<feature type="chain" id="PRO_5043608917" description="SMP-30/Gluconolactonase/LRE-like region domain-containing protein" evidence="1">
    <location>
        <begin position="22"/>
        <end position="332"/>
    </location>
</feature>
<name>A0AAV9PSJ9_9PEZI</name>
<sequence length="332" mass="34662">MTVALKVHFFLSLLFAALSTALPFSNNDAVATIWTFPNETWVENLAVRQNGAVLCTSISRAAIYQVDPFSHVAATVHQFDILDGVLGIAEIENDIFVAVTATIDLATNMAKNGSAKIWRVDMCAWSLGAPNPISLISNLPEVGLPDGVTPLPTDPGVVLVADADKGLIWRVSTTTGAHTIAISDPAFKYTSPLVPIGVNGLKILDDELYFTNLAANLIARIPITANGSASGSVQKVSTETLLPDDFALAGDGTIYAAGYNTLWRVMPDGTTDALVGGPNSTAVQGITSAQFGRTREDGGVLYISTTGGLLLAPAGARVHGGQLLAVNVGLFG</sequence>
<dbReference type="RefSeq" id="XP_064664373.1">
    <property type="nucleotide sequence ID" value="XM_064798139.1"/>
</dbReference>
<dbReference type="InterPro" id="IPR011042">
    <property type="entry name" value="6-blade_b-propeller_TolB-like"/>
</dbReference>
<dbReference type="PANTHER" id="PTHR42060">
    <property type="entry name" value="NHL REPEAT-CONTAINING PROTEIN-RELATED"/>
    <property type="match status" value="1"/>
</dbReference>
<proteinExistence type="predicted"/>
<evidence type="ECO:0000313" key="2">
    <source>
        <dbReference type="EMBL" id="KAK5175735.1"/>
    </source>
</evidence>
<dbReference type="SUPFAM" id="SSF63829">
    <property type="entry name" value="Calcium-dependent phosphotriesterase"/>
    <property type="match status" value="1"/>
</dbReference>
<organism evidence="2 3">
    <name type="scientific">Saxophila tyrrhenica</name>
    <dbReference type="NCBI Taxonomy" id="1690608"/>
    <lineage>
        <taxon>Eukaryota</taxon>
        <taxon>Fungi</taxon>
        <taxon>Dikarya</taxon>
        <taxon>Ascomycota</taxon>
        <taxon>Pezizomycotina</taxon>
        <taxon>Dothideomycetes</taxon>
        <taxon>Dothideomycetidae</taxon>
        <taxon>Mycosphaerellales</taxon>
        <taxon>Extremaceae</taxon>
        <taxon>Saxophila</taxon>
    </lineage>
</organism>
<dbReference type="Proteomes" id="UP001337655">
    <property type="component" value="Unassembled WGS sequence"/>
</dbReference>
<evidence type="ECO:0000313" key="3">
    <source>
        <dbReference type="Proteomes" id="UP001337655"/>
    </source>
</evidence>
<keyword evidence="1" id="KW-0732">Signal</keyword>
<accession>A0AAV9PSJ9</accession>
<feature type="signal peptide" evidence="1">
    <location>
        <begin position="1"/>
        <end position="21"/>
    </location>
</feature>
<dbReference type="EMBL" id="JAVRRT010000001">
    <property type="protein sequence ID" value="KAK5175735.1"/>
    <property type="molecule type" value="Genomic_DNA"/>
</dbReference>
<dbReference type="AlphaFoldDB" id="A0AAV9PSJ9"/>
<evidence type="ECO:0000256" key="1">
    <source>
        <dbReference type="SAM" id="SignalP"/>
    </source>
</evidence>
<protein>
    <recommendedName>
        <fullName evidence="4">SMP-30/Gluconolactonase/LRE-like region domain-containing protein</fullName>
    </recommendedName>
</protein>
<dbReference type="Gene3D" id="2.120.10.30">
    <property type="entry name" value="TolB, C-terminal domain"/>
    <property type="match status" value="1"/>
</dbReference>
<reference evidence="2 3" key="1">
    <citation type="submission" date="2023-08" db="EMBL/GenBank/DDBJ databases">
        <title>Black Yeasts Isolated from many extreme environments.</title>
        <authorList>
            <person name="Coleine C."/>
            <person name="Stajich J.E."/>
            <person name="Selbmann L."/>
        </authorList>
    </citation>
    <scope>NUCLEOTIDE SEQUENCE [LARGE SCALE GENOMIC DNA]</scope>
    <source>
        <strain evidence="2 3">CCFEE 5935</strain>
    </source>
</reference>
<dbReference type="GeneID" id="89922224"/>
<dbReference type="PANTHER" id="PTHR42060:SF1">
    <property type="entry name" value="NHL REPEAT-CONTAINING PROTEIN"/>
    <property type="match status" value="1"/>
</dbReference>
<dbReference type="InterPro" id="IPR052998">
    <property type="entry name" value="Hetero-Diels-Alderase-like"/>
</dbReference>
<evidence type="ECO:0008006" key="4">
    <source>
        <dbReference type="Google" id="ProtNLM"/>
    </source>
</evidence>
<gene>
    <name evidence="2" type="ORF">LTR77_000874</name>
</gene>
<keyword evidence="3" id="KW-1185">Reference proteome</keyword>